<feature type="transmembrane region" description="Helical" evidence="1">
    <location>
        <begin position="58"/>
        <end position="77"/>
    </location>
</feature>
<keyword evidence="1" id="KW-0812">Transmembrane</keyword>
<reference evidence="2" key="2">
    <citation type="submission" date="2022-01" db="EMBL/GenBank/DDBJ databases">
        <authorList>
            <person name="Yamashiro T."/>
            <person name="Shiraishi A."/>
            <person name="Satake H."/>
            <person name="Nakayama K."/>
        </authorList>
    </citation>
    <scope>NUCLEOTIDE SEQUENCE</scope>
</reference>
<sequence length="85" mass="9593">MLYCSRGENAFLVYEYLEGGTHQSKTLTIRSEYITIRPSMILLLLAEPDQAHKGSSKSAYLAAGFVLQIAWIVVQIVRLKMVQTM</sequence>
<gene>
    <name evidence="2" type="ORF">Tco_0725141</name>
</gene>
<name>A0ABQ4YCW1_9ASTR</name>
<keyword evidence="3" id="KW-1185">Reference proteome</keyword>
<proteinExistence type="predicted"/>
<evidence type="ECO:0000313" key="2">
    <source>
        <dbReference type="EMBL" id="GJS75260.1"/>
    </source>
</evidence>
<dbReference type="EMBL" id="BQNB010010291">
    <property type="protein sequence ID" value="GJS75260.1"/>
    <property type="molecule type" value="Genomic_DNA"/>
</dbReference>
<protein>
    <submittedName>
        <fullName evidence="2">Uncharacterized protein</fullName>
    </submittedName>
</protein>
<evidence type="ECO:0000313" key="3">
    <source>
        <dbReference type="Proteomes" id="UP001151760"/>
    </source>
</evidence>
<comment type="caution">
    <text evidence="2">The sequence shown here is derived from an EMBL/GenBank/DDBJ whole genome shotgun (WGS) entry which is preliminary data.</text>
</comment>
<keyword evidence="1" id="KW-1133">Transmembrane helix</keyword>
<accession>A0ABQ4YCW1</accession>
<reference evidence="2" key="1">
    <citation type="journal article" date="2022" name="Int. J. Mol. Sci.">
        <title>Draft Genome of Tanacetum Coccineum: Genomic Comparison of Closely Related Tanacetum-Family Plants.</title>
        <authorList>
            <person name="Yamashiro T."/>
            <person name="Shiraishi A."/>
            <person name="Nakayama K."/>
            <person name="Satake H."/>
        </authorList>
    </citation>
    <scope>NUCLEOTIDE SEQUENCE</scope>
</reference>
<keyword evidence="1" id="KW-0472">Membrane</keyword>
<organism evidence="2 3">
    <name type="scientific">Tanacetum coccineum</name>
    <dbReference type="NCBI Taxonomy" id="301880"/>
    <lineage>
        <taxon>Eukaryota</taxon>
        <taxon>Viridiplantae</taxon>
        <taxon>Streptophyta</taxon>
        <taxon>Embryophyta</taxon>
        <taxon>Tracheophyta</taxon>
        <taxon>Spermatophyta</taxon>
        <taxon>Magnoliopsida</taxon>
        <taxon>eudicotyledons</taxon>
        <taxon>Gunneridae</taxon>
        <taxon>Pentapetalae</taxon>
        <taxon>asterids</taxon>
        <taxon>campanulids</taxon>
        <taxon>Asterales</taxon>
        <taxon>Asteraceae</taxon>
        <taxon>Asteroideae</taxon>
        <taxon>Anthemideae</taxon>
        <taxon>Anthemidinae</taxon>
        <taxon>Tanacetum</taxon>
    </lineage>
</organism>
<feature type="non-terminal residue" evidence="2">
    <location>
        <position position="85"/>
    </location>
</feature>
<dbReference type="Proteomes" id="UP001151760">
    <property type="component" value="Unassembled WGS sequence"/>
</dbReference>
<evidence type="ECO:0000256" key="1">
    <source>
        <dbReference type="SAM" id="Phobius"/>
    </source>
</evidence>